<sequence>MSLAYRNQTICARSDDASEIQPQYSFHILVTKLFIETDYPLASKLSDSAQNNLVHAGKAIGAKLVFHGTKKY</sequence>
<keyword evidence="2" id="KW-1185">Reference proteome</keyword>
<organism evidence="1 2">
    <name type="scientific">Photobacterium lipolyticum</name>
    <dbReference type="NCBI Taxonomy" id="266810"/>
    <lineage>
        <taxon>Bacteria</taxon>
        <taxon>Pseudomonadati</taxon>
        <taxon>Pseudomonadota</taxon>
        <taxon>Gammaproteobacteria</taxon>
        <taxon>Vibrionales</taxon>
        <taxon>Vibrionaceae</taxon>
        <taxon>Photobacterium</taxon>
    </lineage>
</organism>
<evidence type="ECO:0000313" key="1">
    <source>
        <dbReference type="EMBL" id="PSW04347.1"/>
    </source>
</evidence>
<protein>
    <submittedName>
        <fullName evidence="1">Uncharacterized protein</fullName>
    </submittedName>
</protein>
<accession>A0A2T3MWY4</accession>
<gene>
    <name evidence="1" type="ORF">C9I89_13560</name>
</gene>
<dbReference type="Proteomes" id="UP000240904">
    <property type="component" value="Unassembled WGS sequence"/>
</dbReference>
<reference evidence="1 2" key="1">
    <citation type="submission" date="2018-03" db="EMBL/GenBank/DDBJ databases">
        <title>Whole genome sequencing of Histamine producing bacteria.</title>
        <authorList>
            <person name="Butler K."/>
        </authorList>
    </citation>
    <scope>NUCLEOTIDE SEQUENCE [LARGE SCALE GENOMIC DNA]</scope>
    <source>
        <strain evidence="1 2">DSM 16190</strain>
    </source>
</reference>
<comment type="caution">
    <text evidence="1">The sequence shown here is derived from an EMBL/GenBank/DDBJ whole genome shotgun (WGS) entry which is preliminary data.</text>
</comment>
<name>A0A2T3MWY4_9GAMM</name>
<dbReference type="AlphaFoldDB" id="A0A2T3MWY4"/>
<evidence type="ECO:0000313" key="2">
    <source>
        <dbReference type="Proteomes" id="UP000240904"/>
    </source>
</evidence>
<dbReference type="EMBL" id="PYMC01000009">
    <property type="protein sequence ID" value="PSW04347.1"/>
    <property type="molecule type" value="Genomic_DNA"/>
</dbReference>
<proteinExistence type="predicted"/>